<proteinExistence type="predicted"/>
<keyword evidence="3" id="KW-1185">Reference proteome</keyword>
<dbReference type="InterPro" id="IPR027417">
    <property type="entry name" value="P-loop_NTPase"/>
</dbReference>
<organism evidence="2 3">
    <name type="scientific">Streptomyces ovatisporus</name>
    <dbReference type="NCBI Taxonomy" id="1128682"/>
    <lineage>
        <taxon>Bacteria</taxon>
        <taxon>Bacillati</taxon>
        <taxon>Actinomycetota</taxon>
        <taxon>Actinomycetes</taxon>
        <taxon>Kitasatosporales</taxon>
        <taxon>Streptomycetaceae</taxon>
        <taxon>Streptomyces</taxon>
    </lineage>
</organism>
<protein>
    <recommendedName>
        <fullName evidence="4">ATP-binding protein</fullName>
    </recommendedName>
</protein>
<evidence type="ECO:0000313" key="3">
    <source>
        <dbReference type="Proteomes" id="UP001595997"/>
    </source>
</evidence>
<dbReference type="RefSeq" id="WP_386447507.1">
    <property type="nucleotide sequence ID" value="NZ_JBHSFH010000006.1"/>
</dbReference>
<sequence>MNQHSSTRIENPQGFVHTGTGDIHFNVGPQLQESDKPSFRRLAEDQLVRLRRVLVAPPGMGDARALLADTGTVILDGAPGSGRTSTARVLLREHHGDSGVFHELLPGEEDGLHLHDPALVENGDQLLLDMSAADGQQWNTARADLSALRNTVQEQHAHLVVVMPHGGTLDPDLQHYRIEIKPPNRLDVFRQHLRMHGIPHEQYAQSDSIVTEFLNENRPMQEVADFADLVRRARESAQPGEHFAQWCETARGALNDYRKDVAEKVATLSEAPQRALLIVVATLHGAHADVIHKATQLLLRTVGPPSEEAPLLQHKDLAQRLEEISATVGSGGKVRYTKLDYDSAVLTHFWDHMPDLRPHLGAWAADVVELNHPHVDPPARDGLVTRLAGEYLRTGRGDNLASLAEQWSSGAASRSRLEAAVQALTCALNDPAHAREFRERIYQWCAYRQLRGEFAQVLVRVCADVIAASHPDQALLRLYYLARRERGSARALQALCDLAAISRRLRRRLLDRLARSHLSLPDLDIFLRACEPVQLTDSPDTTRALVEEKGVQRSLTIGWHAVLAELPRATWGPHAESWLHRAALDTGHRGEVLLDLLVNAAEQCEESRGEVFAALYASARQAERTAPGSLARSIETTELLLHKINVAQGLEPATPPASTGGTRS</sequence>
<evidence type="ECO:0000256" key="1">
    <source>
        <dbReference type="SAM" id="MobiDB-lite"/>
    </source>
</evidence>
<dbReference type="Proteomes" id="UP001595997">
    <property type="component" value="Unassembled WGS sequence"/>
</dbReference>
<feature type="compositionally biased region" description="Polar residues" evidence="1">
    <location>
        <begin position="1"/>
        <end position="10"/>
    </location>
</feature>
<comment type="caution">
    <text evidence="2">The sequence shown here is derived from an EMBL/GenBank/DDBJ whole genome shotgun (WGS) entry which is preliminary data.</text>
</comment>
<evidence type="ECO:0000313" key="2">
    <source>
        <dbReference type="EMBL" id="MFC4495177.1"/>
    </source>
</evidence>
<accession>A0ABV9A7C8</accession>
<evidence type="ECO:0008006" key="4">
    <source>
        <dbReference type="Google" id="ProtNLM"/>
    </source>
</evidence>
<name>A0ABV9A7C8_9ACTN</name>
<dbReference type="SUPFAM" id="SSF52540">
    <property type="entry name" value="P-loop containing nucleoside triphosphate hydrolases"/>
    <property type="match status" value="1"/>
</dbReference>
<gene>
    <name evidence="2" type="ORF">ACFPA8_13655</name>
</gene>
<feature type="region of interest" description="Disordered" evidence="1">
    <location>
        <begin position="1"/>
        <end position="37"/>
    </location>
</feature>
<reference evidence="3" key="1">
    <citation type="journal article" date="2019" name="Int. J. Syst. Evol. Microbiol.">
        <title>The Global Catalogue of Microorganisms (GCM) 10K type strain sequencing project: providing services to taxonomists for standard genome sequencing and annotation.</title>
        <authorList>
            <consortium name="The Broad Institute Genomics Platform"/>
            <consortium name="The Broad Institute Genome Sequencing Center for Infectious Disease"/>
            <person name="Wu L."/>
            <person name="Ma J."/>
        </authorList>
    </citation>
    <scope>NUCLEOTIDE SEQUENCE [LARGE SCALE GENOMIC DNA]</scope>
    <source>
        <strain evidence="3">CGMCC 4.7357</strain>
    </source>
</reference>
<dbReference type="EMBL" id="JBHSFH010000006">
    <property type="protein sequence ID" value="MFC4495177.1"/>
    <property type="molecule type" value="Genomic_DNA"/>
</dbReference>